<keyword evidence="3" id="KW-0378">Hydrolase</keyword>
<dbReference type="RefSeq" id="WP_369244465.1">
    <property type="nucleotide sequence ID" value="NZ_CP163443.1"/>
</dbReference>
<dbReference type="Gene3D" id="2.130.10.130">
    <property type="entry name" value="Integrin alpha, N-terminal"/>
    <property type="match status" value="3"/>
</dbReference>
<dbReference type="GO" id="GO:0016787">
    <property type="term" value="F:hydrolase activity"/>
    <property type="evidence" value="ECO:0007669"/>
    <property type="project" value="UniProtKB-KW"/>
</dbReference>
<feature type="compositionally biased region" description="Low complexity" evidence="5">
    <location>
        <begin position="315"/>
        <end position="324"/>
    </location>
</feature>
<feature type="signal peptide" evidence="6">
    <location>
        <begin position="1"/>
        <end position="31"/>
    </location>
</feature>
<organism evidence="7">
    <name type="scientific">Streptomyces sp. R41</name>
    <dbReference type="NCBI Taxonomy" id="3238632"/>
    <lineage>
        <taxon>Bacteria</taxon>
        <taxon>Bacillati</taxon>
        <taxon>Actinomycetota</taxon>
        <taxon>Actinomycetes</taxon>
        <taxon>Kitasatosporales</taxon>
        <taxon>Streptomycetaceae</taxon>
        <taxon>Streptomyces</taxon>
    </lineage>
</organism>
<feature type="chain" id="PRO_5044285331" evidence="6">
    <location>
        <begin position="32"/>
        <end position="483"/>
    </location>
</feature>
<dbReference type="Pfam" id="PF13517">
    <property type="entry name" value="FG-GAP_3"/>
    <property type="match status" value="1"/>
</dbReference>
<evidence type="ECO:0000256" key="4">
    <source>
        <dbReference type="ARBA" id="ARBA00023180"/>
    </source>
</evidence>
<reference evidence="7" key="1">
    <citation type="submission" date="2024-07" db="EMBL/GenBank/DDBJ databases">
        <authorList>
            <person name="Yu S.T."/>
        </authorList>
    </citation>
    <scope>NUCLEOTIDE SEQUENCE</scope>
    <source>
        <strain evidence="7">R41</strain>
    </source>
</reference>
<accession>A0AB39R9Y5</accession>
<evidence type="ECO:0000256" key="2">
    <source>
        <dbReference type="ARBA" id="ARBA00022737"/>
    </source>
</evidence>
<dbReference type="AlphaFoldDB" id="A0AB39R9Y5"/>
<dbReference type="InterPro" id="IPR013519">
    <property type="entry name" value="Int_alpha_beta-p"/>
</dbReference>
<keyword evidence="2" id="KW-0677">Repeat</keyword>
<dbReference type="SMART" id="SM00191">
    <property type="entry name" value="Int_alpha"/>
    <property type="match status" value="4"/>
</dbReference>
<dbReference type="PANTHER" id="PTHR23221:SF7">
    <property type="entry name" value="PHOSPHATIDYLINOSITOL-GLYCAN-SPECIFIC PHOSPHOLIPASE D"/>
    <property type="match status" value="1"/>
</dbReference>
<proteinExistence type="predicted"/>
<dbReference type="InterPro" id="IPR013517">
    <property type="entry name" value="FG-GAP"/>
</dbReference>
<dbReference type="InterPro" id="IPR006311">
    <property type="entry name" value="TAT_signal"/>
</dbReference>
<evidence type="ECO:0000256" key="3">
    <source>
        <dbReference type="ARBA" id="ARBA00022801"/>
    </source>
</evidence>
<dbReference type="InterPro" id="IPR028994">
    <property type="entry name" value="Integrin_alpha_N"/>
</dbReference>
<keyword evidence="4" id="KW-0325">Glycoprotein</keyword>
<dbReference type="PANTHER" id="PTHR23221">
    <property type="entry name" value="GLYCOSYLPHOSPHATIDYLINOSITOL PHOSPHOLIPASE D"/>
    <property type="match status" value="1"/>
</dbReference>
<feature type="region of interest" description="Disordered" evidence="5">
    <location>
        <begin position="315"/>
        <end position="336"/>
    </location>
</feature>
<name>A0AB39R9Y5_9ACTN</name>
<sequence length="483" mass="47973">MHKRIRRALAASTAAALTGGLLTAAASPAAADPAAKNDFNGDGRSDVAVSAGDAYVAGHKGAGQIVVLYGGLTPDRHKTVSQNTSGVPGTAEASDGFGWGSAIGDFNHDGYSDLAVSAPYEDVGSDVDGGTVAIMWGSSSGLSGGTTISDPAPSSHDKWGRALAAGDFDGDGKDDLAIGSTSSTVYVYKAGISKSGTAGGRYTVKAPVQSGGSAGPLNLTAGDVNNDGRHDLIVNGYEATGTSHWNTNYFIPGSATGLRVSSAVKLQGGITSAIGDVNGDTYGDIVIGVSWDGTSGVPGAVKGGRVHVIYGSATGPSSTTASISQDSGAVPDSSEAGDGFGYELSLGDVNSDGYQDLAVSAVGEDTPNGMKDAGAVTILYGSAGGLDTTNNVQFFHQDTPGFPGAAEGGDQLGSDVQLANTDGYGGADMVIGAMGENGNGTIVSMENSLASPTFSAYRASVIDPSEVGVSTTGNPYFGANFGN</sequence>
<dbReference type="Pfam" id="PF01839">
    <property type="entry name" value="FG-GAP"/>
    <property type="match status" value="3"/>
</dbReference>
<evidence type="ECO:0000256" key="6">
    <source>
        <dbReference type="SAM" id="SignalP"/>
    </source>
</evidence>
<protein>
    <submittedName>
        <fullName evidence="7">FG-GAP-like repeat-containing protein</fullName>
    </submittedName>
</protein>
<keyword evidence="1 6" id="KW-0732">Signal</keyword>
<evidence type="ECO:0000256" key="5">
    <source>
        <dbReference type="SAM" id="MobiDB-lite"/>
    </source>
</evidence>
<gene>
    <name evidence="7" type="ORF">AB5J53_05330</name>
</gene>
<dbReference type="PROSITE" id="PS51470">
    <property type="entry name" value="FG_GAP"/>
    <property type="match status" value="2"/>
</dbReference>
<evidence type="ECO:0000313" key="7">
    <source>
        <dbReference type="EMBL" id="XDQ51126.1"/>
    </source>
</evidence>
<dbReference type="SUPFAM" id="SSF69318">
    <property type="entry name" value="Integrin alpha N-terminal domain"/>
    <property type="match status" value="1"/>
</dbReference>
<evidence type="ECO:0000256" key="1">
    <source>
        <dbReference type="ARBA" id="ARBA00022729"/>
    </source>
</evidence>
<dbReference type="PROSITE" id="PS51318">
    <property type="entry name" value="TAT"/>
    <property type="match status" value="1"/>
</dbReference>
<dbReference type="EMBL" id="CP163443">
    <property type="protein sequence ID" value="XDQ51126.1"/>
    <property type="molecule type" value="Genomic_DNA"/>
</dbReference>